<dbReference type="InterPro" id="IPR007793">
    <property type="entry name" value="DivIVA_fam"/>
</dbReference>
<dbReference type="GO" id="GO:0051301">
    <property type="term" value="P:cell division"/>
    <property type="evidence" value="ECO:0007669"/>
    <property type="project" value="UniProtKB-KW"/>
</dbReference>
<evidence type="ECO:0000256" key="4">
    <source>
        <dbReference type="ARBA" id="ARBA00022618"/>
    </source>
</evidence>
<keyword evidence="5 7" id="KW-0175">Coiled coil</keyword>
<dbReference type="OrthoDB" id="9815492at2"/>
<dbReference type="PANTHER" id="PTHR35794:SF2">
    <property type="entry name" value="CELL DIVISION PROTEIN DIVIVA"/>
    <property type="match status" value="1"/>
</dbReference>
<proteinExistence type="inferred from homology"/>
<dbReference type="PANTHER" id="PTHR35794">
    <property type="entry name" value="CELL DIVISION PROTEIN DIVIVA"/>
    <property type="match status" value="1"/>
</dbReference>
<feature type="coiled-coil region" evidence="7">
    <location>
        <begin position="37"/>
        <end position="64"/>
    </location>
</feature>
<dbReference type="InterPro" id="IPR019933">
    <property type="entry name" value="DivIVA_domain"/>
</dbReference>
<reference evidence="10" key="1">
    <citation type="submission" date="2016-10" db="EMBL/GenBank/DDBJ databases">
        <authorList>
            <person name="Varghese N."/>
            <person name="Submissions S."/>
        </authorList>
    </citation>
    <scope>NUCLEOTIDE SEQUENCE [LARGE SCALE GENOMIC DNA]</scope>
    <source>
        <strain evidence="10">OR362-8,ATCC BAA-1266,JCM 13504</strain>
    </source>
</reference>
<name>A0A1I6AZP6_HYMAR</name>
<dbReference type="EMBL" id="FOXS01000006">
    <property type="protein sequence ID" value="SFQ74171.1"/>
    <property type="molecule type" value="Genomic_DNA"/>
</dbReference>
<dbReference type="AlphaFoldDB" id="A0A1I6AZP6"/>
<dbReference type="STRING" id="1227077.SAMN04515668_4099"/>
<feature type="region of interest" description="Disordered" evidence="8">
    <location>
        <begin position="166"/>
        <end position="356"/>
    </location>
</feature>
<evidence type="ECO:0000256" key="7">
    <source>
        <dbReference type="SAM" id="Coils"/>
    </source>
</evidence>
<evidence type="ECO:0000313" key="10">
    <source>
        <dbReference type="Proteomes" id="UP000199029"/>
    </source>
</evidence>
<dbReference type="NCBIfam" id="TIGR03544">
    <property type="entry name" value="DivI1A_domain"/>
    <property type="match status" value="1"/>
</dbReference>
<dbReference type="GO" id="GO:0005737">
    <property type="term" value="C:cytoplasm"/>
    <property type="evidence" value="ECO:0007669"/>
    <property type="project" value="UniProtKB-SubCell"/>
</dbReference>
<evidence type="ECO:0000256" key="2">
    <source>
        <dbReference type="ARBA" id="ARBA00009008"/>
    </source>
</evidence>
<feature type="coiled-coil region" evidence="7">
    <location>
        <begin position="113"/>
        <end position="161"/>
    </location>
</feature>
<gene>
    <name evidence="9" type="ORF">SAMN04515668_4099</name>
</gene>
<evidence type="ECO:0000256" key="8">
    <source>
        <dbReference type="SAM" id="MobiDB-lite"/>
    </source>
</evidence>
<dbReference type="Gene3D" id="6.10.250.660">
    <property type="match status" value="1"/>
</dbReference>
<evidence type="ECO:0000256" key="5">
    <source>
        <dbReference type="ARBA" id="ARBA00023054"/>
    </source>
</evidence>
<evidence type="ECO:0000256" key="6">
    <source>
        <dbReference type="ARBA" id="ARBA00023306"/>
    </source>
</evidence>
<dbReference type="RefSeq" id="WP_092677686.1">
    <property type="nucleotide sequence ID" value="NZ_FOXS01000006.1"/>
</dbReference>
<evidence type="ECO:0000313" key="9">
    <source>
        <dbReference type="EMBL" id="SFQ74171.1"/>
    </source>
</evidence>
<evidence type="ECO:0000256" key="3">
    <source>
        <dbReference type="ARBA" id="ARBA00022490"/>
    </source>
</evidence>
<keyword evidence="6" id="KW-0131">Cell cycle</keyword>
<comment type="subcellular location">
    <subcellularLocation>
        <location evidence="1">Cytoplasm</location>
    </subcellularLocation>
</comment>
<organism evidence="9 10">
    <name type="scientific">Hymenobacter arizonensis</name>
    <name type="common">Siccationidurans arizonensis</name>
    <dbReference type="NCBI Taxonomy" id="1227077"/>
    <lineage>
        <taxon>Bacteria</taxon>
        <taxon>Pseudomonadati</taxon>
        <taxon>Bacteroidota</taxon>
        <taxon>Cytophagia</taxon>
        <taxon>Cytophagales</taxon>
        <taxon>Hymenobacteraceae</taxon>
        <taxon>Hymenobacter</taxon>
    </lineage>
</organism>
<evidence type="ECO:0000256" key="1">
    <source>
        <dbReference type="ARBA" id="ARBA00004496"/>
    </source>
</evidence>
<accession>A0A1I6AZP6</accession>
<keyword evidence="3" id="KW-0963">Cytoplasm</keyword>
<protein>
    <submittedName>
        <fullName evidence="9">Cell division initiation protein</fullName>
    </submittedName>
</protein>
<sequence length="383" mass="41966">MKITALDIRQKTFEKSFRRGVDKDEVEAFLNTISQQWERLGDENRELRLKLEHAQQDVQKMREVESSLYRTLKTAEDTSNNITEQASRDADLRIREAQFQAEQLLSEARQRARMVVEEAYQQAEKTVSEMQREVTGLGQECQRLEQQLDSLARDLHHLASDALDKVEKARNRPKGSTAAILSRAARVQVERPKEPVVEPLPEPTPAMQVTSSSAISSAAAVAAAAPATFERPVSQPAARSAQPEPKGEISQTLAYNPKPGQQPDPYQEPTPDIERPNAPTEDPGISPAPHVDPAEPSRVPNPGAPRVDPTDPSEVPHPGAPRVDPTGPEIYPNGPGRPEINPPAPMHPGMENAASTEKVAVKEAPVAAEAAVAVAEKSFFDEI</sequence>
<keyword evidence="10" id="KW-1185">Reference proteome</keyword>
<keyword evidence="4 9" id="KW-0132">Cell division</keyword>
<comment type="similarity">
    <text evidence="2">Belongs to the DivIVA family.</text>
</comment>
<dbReference type="Proteomes" id="UP000199029">
    <property type="component" value="Unassembled WGS sequence"/>
</dbReference>
<feature type="compositionally biased region" description="Low complexity" evidence="8">
    <location>
        <begin position="211"/>
        <end position="227"/>
    </location>
</feature>
<dbReference type="Pfam" id="PF05103">
    <property type="entry name" value="DivIVA"/>
    <property type="match status" value="1"/>
</dbReference>